<evidence type="ECO:0000313" key="1">
    <source>
        <dbReference type="EMBL" id="KAH0571358.1"/>
    </source>
</evidence>
<organism evidence="1 2">
    <name type="scientific">Spironucleus salmonicida</name>
    <dbReference type="NCBI Taxonomy" id="348837"/>
    <lineage>
        <taxon>Eukaryota</taxon>
        <taxon>Metamonada</taxon>
        <taxon>Diplomonadida</taxon>
        <taxon>Hexamitidae</taxon>
        <taxon>Hexamitinae</taxon>
        <taxon>Spironucleus</taxon>
    </lineage>
</organism>
<dbReference type="Proteomes" id="UP000018208">
    <property type="component" value="Unassembled WGS sequence"/>
</dbReference>
<proteinExistence type="predicted"/>
<dbReference type="RefSeq" id="XP_067762131.1">
    <property type="nucleotide sequence ID" value="XM_067911444.1"/>
</dbReference>
<dbReference type="Gene3D" id="1.10.10.60">
    <property type="entry name" value="Homeodomain-like"/>
    <property type="match status" value="1"/>
</dbReference>
<reference evidence="1 2" key="1">
    <citation type="journal article" date="2014" name="PLoS Genet.">
        <title>The Genome of Spironucleus salmonicida Highlights a Fish Pathogen Adapted to Fluctuating Environments.</title>
        <authorList>
            <person name="Xu F."/>
            <person name="Jerlstrom-Hultqvist J."/>
            <person name="Einarsson E."/>
            <person name="Astvaldsson A."/>
            <person name="Svard S.G."/>
            <person name="Andersson J.O."/>
        </authorList>
    </citation>
    <scope>NUCLEOTIDE SEQUENCE [LARGE SCALE GENOMIC DNA]</scope>
    <source>
        <strain evidence="1 2">ATCC 50377</strain>
    </source>
</reference>
<comment type="caution">
    <text evidence="1">The sequence shown here is derived from an EMBL/GenBank/DDBJ whole genome shotgun (WGS) entry which is preliminary data.</text>
</comment>
<dbReference type="KEGG" id="ssao:94301682"/>
<accession>A0A9P8LNH3</accession>
<keyword evidence="2" id="KW-1185">Reference proteome</keyword>
<protein>
    <submittedName>
        <fullName evidence="1">Uncharacterized protein</fullName>
    </submittedName>
</protein>
<gene>
    <name evidence="1" type="ORF">SS50377_27659</name>
</gene>
<dbReference type="GeneID" id="94301682"/>
<sequence>MMDDYDSYSQQLLSQTTTVQVRGEHYIDLEYIFTNFTEAYNLSGIIISSQFKNLPSCRKQYHLDEEILNKSSFQWNSLKSQCFAVVATALGIQKVKPVSIQRYMPSEWNLSPIIIGNHLQKYRLTLIKEQLLQSGSDIQNTMVPTKFKEIVAIKEIIGYWQDNLFVEFSYQQIQSYVQSLIMEFKSE</sequence>
<dbReference type="EMBL" id="AUWU02000007">
    <property type="protein sequence ID" value="KAH0571358.1"/>
    <property type="molecule type" value="Genomic_DNA"/>
</dbReference>
<name>A0A9P8LNH3_9EUKA</name>
<evidence type="ECO:0000313" key="2">
    <source>
        <dbReference type="Proteomes" id="UP000018208"/>
    </source>
</evidence>
<dbReference type="AlphaFoldDB" id="A0A9P8LNH3"/>